<accession>A0A9W4QTF3</accession>
<reference evidence="1" key="1">
    <citation type="submission" date="2022-07" db="EMBL/GenBank/DDBJ databases">
        <authorList>
            <person name="Criscuolo A."/>
        </authorList>
    </citation>
    <scope>NUCLEOTIDE SEQUENCE</scope>
    <source>
        <strain evidence="1">CIP111854</strain>
    </source>
</reference>
<organism evidence="1 2">
    <name type="scientific">Pseudoalteromonas holothuriae</name>
    <dbReference type="NCBI Taxonomy" id="2963714"/>
    <lineage>
        <taxon>Bacteria</taxon>
        <taxon>Pseudomonadati</taxon>
        <taxon>Pseudomonadota</taxon>
        <taxon>Gammaproteobacteria</taxon>
        <taxon>Alteromonadales</taxon>
        <taxon>Pseudoalteromonadaceae</taxon>
        <taxon>Pseudoalteromonas</taxon>
    </lineage>
</organism>
<name>A0A9W4QTF3_9GAMM</name>
<dbReference type="AlphaFoldDB" id="A0A9W4QTF3"/>
<sequence length="32" mass="3871">MMPRLKGLGSYICCIHNYEIRLIEVRMIYKLL</sequence>
<evidence type="ECO:0000313" key="2">
    <source>
        <dbReference type="Proteomes" id="UP001152467"/>
    </source>
</evidence>
<gene>
    <name evidence="1" type="ORF">PSECIP111854_00910</name>
</gene>
<dbReference type="Proteomes" id="UP001152467">
    <property type="component" value="Unassembled WGS sequence"/>
</dbReference>
<dbReference type="EMBL" id="CAMAPC010000002">
    <property type="protein sequence ID" value="CAH9052150.1"/>
    <property type="molecule type" value="Genomic_DNA"/>
</dbReference>
<evidence type="ECO:0000313" key="1">
    <source>
        <dbReference type="EMBL" id="CAH9052150.1"/>
    </source>
</evidence>
<protein>
    <submittedName>
        <fullName evidence="1">Uncharacterized protein</fullName>
    </submittedName>
</protein>
<proteinExistence type="predicted"/>
<keyword evidence="2" id="KW-1185">Reference proteome</keyword>
<comment type="caution">
    <text evidence="1">The sequence shown here is derived from an EMBL/GenBank/DDBJ whole genome shotgun (WGS) entry which is preliminary data.</text>
</comment>